<dbReference type="EMBL" id="CABIKO010000148">
    <property type="protein sequence ID" value="VVA28758.1"/>
    <property type="molecule type" value="Genomic_DNA"/>
</dbReference>
<dbReference type="Pfam" id="PF05056">
    <property type="entry name" value="DUF674"/>
    <property type="match status" value="2"/>
</dbReference>
<evidence type="ECO:0000313" key="1">
    <source>
        <dbReference type="EMBL" id="VVA28758.1"/>
    </source>
</evidence>
<sequence length="184" mass="20116">MATTNSASVSLNLLIDPKTHKVMFAEASKEVVDFLFSFLSLHVATVTRLLSTDGMVGCLGNLYRSAESLVSTPTCHSVLRTPLSNPKQKFQRPISFNCHCRPTMTRIFLNCSTFVSNIKAGYVKGGVVYMIMDSLEVKPMTTESSVAVLQKFNVKGIDALQDKEGLKLVKASSESNTALTNVFL</sequence>
<dbReference type="InParanoid" id="A0A5E4FN57"/>
<protein>
    <submittedName>
        <fullName evidence="1">PREDICTED: DUF674</fullName>
    </submittedName>
</protein>
<accession>A0A5E4FN57</accession>
<gene>
    <name evidence="1" type="ORF">ALMOND_2B026479</name>
</gene>
<dbReference type="Gramene" id="VVA28758">
    <property type="protein sequence ID" value="VVA28758"/>
    <property type="gene ID" value="Prudul26B026479"/>
</dbReference>
<organism evidence="1 2">
    <name type="scientific">Prunus dulcis</name>
    <name type="common">Almond</name>
    <name type="synonym">Amygdalus dulcis</name>
    <dbReference type="NCBI Taxonomy" id="3755"/>
    <lineage>
        <taxon>Eukaryota</taxon>
        <taxon>Viridiplantae</taxon>
        <taxon>Streptophyta</taxon>
        <taxon>Embryophyta</taxon>
        <taxon>Tracheophyta</taxon>
        <taxon>Spermatophyta</taxon>
        <taxon>Magnoliopsida</taxon>
        <taxon>eudicotyledons</taxon>
        <taxon>Gunneridae</taxon>
        <taxon>Pentapetalae</taxon>
        <taxon>rosids</taxon>
        <taxon>fabids</taxon>
        <taxon>Rosales</taxon>
        <taxon>Rosaceae</taxon>
        <taxon>Amygdaloideae</taxon>
        <taxon>Amygdaleae</taxon>
        <taxon>Prunus</taxon>
    </lineage>
</organism>
<name>A0A5E4FN57_PRUDU</name>
<evidence type="ECO:0000313" key="2">
    <source>
        <dbReference type="Proteomes" id="UP000327085"/>
    </source>
</evidence>
<dbReference type="PANTHER" id="PTHR33103">
    <property type="entry name" value="OS01G0153900 PROTEIN"/>
    <property type="match status" value="1"/>
</dbReference>
<dbReference type="Proteomes" id="UP000327085">
    <property type="component" value="Chromosome 6"/>
</dbReference>
<dbReference type="AlphaFoldDB" id="A0A5E4FN57"/>
<reference evidence="2" key="1">
    <citation type="journal article" date="2020" name="Plant J.">
        <title>Transposons played a major role in the diversification between the closely related almond and peach genomes: results from the almond genome sequence.</title>
        <authorList>
            <person name="Alioto T."/>
            <person name="Alexiou K.G."/>
            <person name="Bardil A."/>
            <person name="Barteri F."/>
            <person name="Castanera R."/>
            <person name="Cruz F."/>
            <person name="Dhingra A."/>
            <person name="Duval H."/>
            <person name="Fernandez I Marti A."/>
            <person name="Frias L."/>
            <person name="Galan B."/>
            <person name="Garcia J.L."/>
            <person name="Howad W."/>
            <person name="Gomez-Garrido J."/>
            <person name="Gut M."/>
            <person name="Julca I."/>
            <person name="Morata J."/>
            <person name="Puigdomenech P."/>
            <person name="Ribeca P."/>
            <person name="Rubio Cabetas M.J."/>
            <person name="Vlasova A."/>
            <person name="Wirthensohn M."/>
            <person name="Garcia-Mas J."/>
            <person name="Gabaldon T."/>
            <person name="Casacuberta J.M."/>
            <person name="Arus P."/>
        </authorList>
    </citation>
    <scope>NUCLEOTIDE SEQUENCE [LARGE SCALE GENOMIC DNA]</scope>
    <source>
        <strain evidence="2">cv. Texas</strain>
    </source>
</reference>
<dbReference type="InterPro" id="IPR007750">
    <property type="entry name" value="DUF674"/>
</dbReference>
<dbReference type="PANTHER" id="PTHR33103:SF111">
    <property type="entry name" value="DUF674 DOMAIN-CONTAINING PROTEIN"/>
    <property type="match status" value="1"/>
</dbReference>
<proteinExistence type="predicted"/>